<dbReference type="Pfam" id="PF06985">
    <property type="entry name" value="HET"/>
    <property type="match status" value="1"/>
</dbReference>
<dbReference type="Proteomes" id="UP000800040">
    <property type="component" value="Unassembled WGS sequence"/>
</dbReference>
<sequence>MVPGQTPPVEHDVLCSRCRSSPQDTYVYVKEGSQSSTNWWRKQIFVEPESLKPNCALCLLLTRFLQDGNNTSRPEDAGYSGPSTPTVGPASETGTTAIGNIFYSCISIRLDERGDYVDLLPVNVPMFLPSRHIPKKIKDSADLECAKQWMMTCRKSHGMKCCRKAPARHSKTALKVIDCFTKQVREAGPKESYVALSYVWGNALGGSTSRSLMDAPKTVTDAMFVAVQIGIPRLWVDLYCIDQNDHAAKGDAIASMHLIYGGAKVTIVAASGTNASSGLAGICGTPRLRQKSVQIGNYTYIQEEDIDARVEHSRWNTRGWTFQEGLLSTRLLLFTDSQLYFQCGAMHCLEEHTAAYPNQEISNLERHEQVFPSFGIGVSVYDAHQRIREYFPRQLSYRSDALHAIEGILEAFEDTPFVNPRAKHFYGVPVIYERSHQLGESVHVTSNLLWRVVRTNSLAAPSTYKTSTDAELPSWSWTSRMAMRPSTTDKLVFDYLPWELASGSKVEYGITHQSGDVVDFLQFATALRGAKYSEFWPWIDVTTWTIQGYVSENSATDFNVRPTLNFLGIPEAGVHLDGDNWDGGVTTAVFLGFVGHNKRPIFLLVREAGVRGTFSRVGLWTLPHFPVFGSDVLEILEKSLKANGAGCEALLERQTVRLV</sequence>
<dbReference type="InterPro" id="IPR010730">
    <property type="entry name" value="HET"/>
</dbReference>
<dbReference type="EMBL" id="ML975318">
    <property type="protein sequence ID" value="KAF1833452.1"/>
    <property type="molecule type" value="Genomic_DNA"/>
</dbReference>
<dbReference type="PANTHER" id="PTHR33112:SF1">
    <property type="entry name" value="HETEROKARYON INCOMPATIBILITY DOMAIN-CONTAINING PROTEIN"/>
    <property type="match status" value="1"/>
</dbReference>
<reference evidence="3" key="1">
    <citation type="submission" date="2020-01" db="EMBL/GenBank/DDBJ databases">
        <authorList>
            <consortium name="DOE Joint Genome Institute"/>
            <person name="Haridas S."/>
            <person name="Albert R."/>
            <person name="Binder M."/>
            <person name="Bloem J."/>
            <person name="Labutti K."/>
            <person name="Salamov A."/>
            <person name="Andreopoulos B."/>
            <person name="Baker S.E."/>
            <person name="Barry K."/>
            <person name="Bills G."/>
            <person name="Bluhm B.H."/>
            <person name="Cannon C."/>
            <person name="Castanera R."/>
            <person name="Culley D.E."/>
            <person name="Daum C."/>
            <person name="Ezra D."/>
            <person name="Gonzalez J.B."/>
            <person name="Henrissat B."/>
            <person name="Kuo A."/>
            <person name="Liang C."/>
            <person name="Lipzen A."/>
            <person name="Lutzoni F."/>
            <person name="Magnuson J."/>
            <person name="Mondo S."/>
            <person name="Nolan M."/>
            <person name="Ohm R."/>
            <person name="Pangilinan J."/>
            <person name="Park H.-J."/>
            <person name="Ramirez L."/>
            <person name="Alfaro M."/>
            <person name="Sun H."/>
            <person name="Tritt A."/>
            <person name="Yoshinaga Y."/>
            <person name="Zwiers L.-H."/>
            <person name="Turgeon B.G."/>
            <person name="Goodwin S.B."/>
            <person name="Spatafora J.W."/>
            <person name="Crous P.W."/>
            <person name="Grigoriev I.V."/>
        </authorList>
    </citation>
    <scope>NUCLEOTIDE SEQUENCE</scope>
    <source>
        <strain evidence="3">P77</strain>
    </source>
</reference>
<dbReference type="PANTHER" id="PTHR33112">
    <property type="entry name" value="DOMAIN PROTEIN, PUTATIVE-RELATED"/>
    <property type="match status" value="1"/>
</dbReference>
<keyword evidence="4" id="KW-1185">Reference proteome</keyword>
<dbReference type="OrthoDB" id="5428863at2759"/>
<evidence type="ECO:0000259" key="2">
    <source>
        <dbReference type="Pfam" id="PF06985"/>
    </source>
</evidence>
<evidence type="ECO:0000313" key="4">
    <source>
        <dbReference type="Proteomes" id="UP000800040"/>
    </source>
</evidence>
<evidence type="ECO:0000256" key="1">
    <source>
        <dbReference type="SAM" id="MobiDB-lite"/>
    </source>
</evidence>
<protein>
    <submittedName>
        <fullName evidence="3">HET-domain-containing protein</fullName>
    </submittedName>
</protein>
<name>A0A6A5KE87_9PLEO</name>
<proteinExistence type="predicted"/>
<dbReference type="AlphaFoldDB" id="A0A6A5KE87"/>
<feature type="domain" description="Heterokaryon incompatibility" evidence="2">
    <location>
        <begin position="193"/>
        <end position="324"/>
    </location>
</feature>
<accession>A0A6A5KE87</accession>
<organism evidence="3 4">
    <name type="scientific">Decorospora gaudefroyi</name>
    <dbReference type="NCBI Taxonomy" id="184978"/>
    <lineage>
        <taxon>Eukaryota</taxon>
        <taxon>Fungi</taxon>
        <taxon>Dikarya</taxon>
        <taxon>Ascomycota</taxon>
        <taxon>Pezizomycotina</taxon>
        <taxon>Dothideomycetes</taxon>
        <taxon>Pleosporomycetidae</taxon>
        <taxon>Pleosporales</taxon>
        <taxon>Pleosporineae</taxon>
        <taxon>Pleosporaceae</taxon>
        <taxon>Decorospora</taxon>
    </lineage>
</organism>
<gene>
    <name evidence="3" type="ORF">BDW02DRAFT_631204</name>
</gene>
<evidence type="ECO:0000313" key="3">
    <source>
        <dbReference type="EMBL" id="KAF1833452.1"/>
    </source>
</evidence>
<feature type="compositionally biased region" description="Polar residues" evidence="1">
    <location>
        <begin position="81"/>
        <end position="91"/>
    </location>
</feature>
<feature type="region of interest" description="Disordered" evidence="1">
    <location>
        <begin position="72"/>
        <end position="91"/>
    </location>
</feature>